<dbReference type="Proteomes" id="UP000276133">
    <property type="component" value="Unassembled WGS sequence"/>
</dbReference>
<dbReference type="AlphaFoldDB" id="A0A3M7PAP6"/>
<name>A0A3M7PAP6_BRAPC</name>
<accession>A0A3M7PAP6</accession>
<reference evidence="1 2" key="1">
    <citation type="journal article" date="2018" name="Sci. Rep.">
        <title>Genomic signatures of local adaptation to the degree of environmental predictability in rotifers.</title>
        <authorList>
            <person name="Franch-Gras L."/>
            <person name="Hahn C."/>
            <person name="Garcia-Roger E.M."/>
            <person name="Carmona M.J."/>
            <person name="Serra M."/>
            <person name="Gomez A."/>
        </authorList>
    </citation>
    <scope>NUCLEOTIDE SEQUENCE [LARGE SCALE GENOMIC DNA]</scope>
    <source>
        <strain evidence="1">HYR1</strain>
    </source>
</reference>
<gene>
    <name evidence="1" type="ORF">BpHYR1_029301</name>
</gene>
<dbReference type="EMBL" id="REGN01012299">
    <property type="protein sequence ID" value="RMZ96166.1"/>
    <property type="molecule type" value="Genomic_DNA"/>
</dbReference>
<sequence length="107" mass="11780">MLLDRKSARFGRVIDGQGIVQAVDHHTQIVHTRTTRAHQSVDGVQDAFFDDQVRVQSAHVGVKYFLEQAVAVLGQHRFVLGAQRFKVGQRPGQCVDELGCLGCLGVV</sequence>
<keyword evidence="2" id="KW-1185">Reference proteome</keyword>
<organism evidence="1 2">
    <name type="scientific">Brachionus plicatilis</name>
    <name type="common">Marine rotifer</name>
    <name type="synonym">Brachionus muelleri</name>
    <dbReference type="NCBI Taxonomy" id="10195"/>
    <lineage>
        <taxon>Eukaryota</taxon>
        <taxon>Metazoa</taxon>
        <taxon>Spiralia</taxon>
        <taxon>Gnathifera</taxon>
        <taxon>Rotifera</taxon>
        <taxon>Eurotatoria</taxon>
        <taxon>Monogononta</taxon>
        <taxon>Pseudotrocha</taxon>
        <taxon>Ploima</taxon>
        <taxon>Brachionidae</taxon>
        <taxon>Brachionus</taxon>
    </lineage>
</organism>
<comment type="caution">
    <text evidence="1">The sequence shown here is derived from an EMBL/GenBank/DDBJ whole genome shotgun (WGS) entry which is preliminary data.</text>
</comment>
<protein>
    <submittedName>
        <fullName evidence="1">Uncharacterized protein</fullName>
    </submittedName>
</protein>
<proteinExistence type="predicted"/>
<evidence type="ECO:0000313" key="1">
    <source>
        <dbReference type="EMBL" id="RMZ96166.1"/>
    </source>
</evidence>
<evidence type="ECO:0000313" key="2">
    <source>
        <dbReference type="Proteomes" id="UP000276133"/>
    </source>
</evidence>